<evidence type="ECO:0000256" key="11">
    <source>
        <dbReference type="ARBA" id="ARBA00023098"/>
    </source>
</evidence>
<evidence type="ECO:0000256" key="15">
    <source>
        <dbReference type="ARBA" id="ARBA00023221"/>
    </source>
</evidence>
<feature type="transmembrane region" description="Helical" evidence="17">
    <location>
        <begin position="267"/>
        <end position="284"/>
    </location>
</feature>
<evidence type="ECO:0000256" key="2">
    <source>
        <dbReference type="ARBA" id="ARBA00004653"/>
    </source>
</evidence>
<keyword evidence="7" id="KW-0677">Repeat</keyword>
<dbReference type="OrthoDB" id="1914839at2759"/>
<feature type="transmembrane region" description="Helical" evidence="17">
    <location>
        <begin position="587"/>
        <end position="610"/>
    </location>
</feature>
<feature type="transmembrane region" description="Helical" evidence="17">
    <location>
        <begin position="370"/>
        <end position="387"/>
    </location>
</feature>
<comment type="subcellular location">
    <subcellularLocation>
        <location evidence="1">Endoplasmic reticulum membrane</location>
        <topology evidence="1">Multi-pass membrane protein</topology>
    </subcellularLocation>
    <subcellularLocation>
        <location evidence="2">Golgi apparatus membrane</location>
        <topology evidence="2">Multi-pass membrane protein</topology>
    </subcellularLocation>
</comment>
<feature type="transmembrane region" description="Helical" evidence="17">
    <location>
        <begin position="330"/>
        <end position="350"/>
    </location>
</feature>
<evidence type="ECO:0000256" key="7">
    <source>
        <dbReference type="ARBA" id="ARBA00022737"/>
    </source>
</evidence>
<reference evidence="19" key="1">
    <citation type="journal article" date="2020" name="Stud. Mycol.">
        <title>101 Dothideomycetes genomes: a test case for predicting lifestyles and emergence of pathogens.</title>
        <authorList>
            <person name="Haridas S."/>
            <person name="Albert R."/>
            <person name="Binder M."/>
            <person name="Bloem J."/>
            <person name="Labutti K."/>
            <person name="Salamov A."/>
            <person name="Andreopoulos B."/>
            <person name="Baker S."/>
            <person name="Barry K."/>
            <person name="Bills G."/>
            <person name="Bluhm B."/>
            <person name="Cannon C."/>
            <person name="Castanera R."/>
            <person name="Culley D."/>
            <person name="Daum C."/>
            <person name="Ezra D."/>
            <person name="Gonzalez J."/>
            <person name="Henrissat B."/>
            <person name="Kuo A."/>
            <person name="Liang C."/>
            <person name="Lipzen A."/>
            <person name="Lutzoni F."/>
            <person name="Magnuson J."/>
            <person name="Mondo S."/>
            <person name="Nolan M."/>
            <person name="Ohm R."/>
            <person name="Pangilinan J."/>
            <person name="Park H.-J."/>
            <person name="Ramirez L."/>
            <person name="Alfaro M."/>
            <person name="Sun H."/>
            <person name="Tritt A."/>
            <person name="Yoshinaga Y."/>
            <person name="Zwiers L.-H."/>
            <person name="Turgeon B."/>
            <person name="Goodwin S."/>
            <person name="Spatafora J."/>
            <person name="Crous P."/>
            <person name="Grigoriev I."/>
        </authorList>
    </citation>
    <scope>NUCLEOTIDE SEQUENCE</scope>
    <source>
        <strain evidence="19">CBS 262.69</strain>
    </source>
</reference>
<evidence type="ECO:0000256" key="9">
    <source>
        <dbReference type="ARBA" id="ARBA00022989"/>
    </source>
</evidence>
<evidence type="ECO:0000313" key="20">
    <source>
        <dbReference type="Proteomes" id="UP000799640"/>
    </source>
</evidence>
<feature type="domain" description="SSD" evidence="18">
    <location>
        <begin position="265"/>
        <end position="422"/>
    </location>
</feature>
<dbReference type="InterPro" id="IPR036322">
    <property type="entry name" value="WD40_repeat_dom_sf"/>
</dbReference>
<keyword evidence="11" id="KW-0443">Lipid metabolism</keyword>
<dbReference type="InterPro" id="IPR030225">
    <property type="entry name" value="SCAP"/>
</dbReference>
<gene>
    <name evidence="19" type="ORF">EJ06DRAFT_508948</name>
</gene>
<feature type="region of interest" description="Disordered" evidence="16">
    <location>
        <begin position="970"/>
        <end position="1000"/>
    </location>
</feature>
<feature type="transmembrane region" description="Helical" evidence="17">
    <location>
        <begin position="39"/>
        <end position="61"/>
    </location>
</feature>
<evidence type="ECO:0000256" key="10">
    <source>
        <dbReference type="ARBA" id="ARBA00023034"/>
    </source>
</evidence>
<keyword evidence="13 17" id="KW-0472">Membrane</keyword>
<organism evidence="19 20">
    <name type="scientific">Trichodelitschia bisporula</name>
    <dbReference type="NCBI Taxonomy" id="703511"/>
    <lineage>
        <taxon>Eukaryota</taxon>
        <taxon>Fungi</taxon>
        <taxon>Dikarya</taxon>
        <taxon>Ascomycota</taxon>
        <taxon>Pezizomycotina</taxon>
        <taxon>Dothideomycetes</taxon>
        <taxon>Dothideomycetes incertae sedis</taxon>
        <taxon>Phaeotrichales</taxon>
        <taxon>Phaeotrichaceae</taxon>
        <taxon>Trichodelitschia</taxon>
    </lineage>
</organism>
<accession>A0A6G1I048</accession>
<feature type="transmembrane region" description="Helical" evidence="17">
    <location>
        <begin position="394"/>
        <end position="420"/>
    </location>
</feature>
<evidence type="ECO:0000256" key="12">
    <source>
        <dbReference type="ARBA" id="ARBA00023121"/>
    </source>
</evidence>
<comment type="similarity">
    <text evidence="3">Belongs to the WD repeat SCAP family.</text>
</comment>
<dbReference type="InterPro" id="IPR015943">
    <property type="entry name" value="WD40/YVTN_repeat-like_dom_sf"/>
</dbReference>
<evidence type="ECO:0000259" key="18">
    <source>
        <dbReference type="PROSITE" id="PS50156"/>
    </source>
</evidence>
<keyword evidence="10" id="KW-0333">Golgi apparatus</keyword>
<keyword evidence="8" id="KW-0256">Endoplasmic reticulum</keyword>
<dbReference type="PANTHER" id="PTHR46378">
    <property type="entry name" value="STEROL REGULATORY ELEMENT-BINDING PROTEIN CLEAVAGE-ACTIVATING PROTEIN"/>
    <property type="match status" value="1"/>
</dbReference>
<dbReference type="Pfam" id="PF12349">
    <property type="entry name" value="Sterol-sensing"/>
    <property type="match status" value="1"/>
</dbReference>
<keyword evidence="6 17" id="KW-0812">Transmembrane</keyword>
<evidence type="ECO:0000256" key="14">
    <source>
        <dbReference type="ARBA" id="ARBA00023180"/>
    </source>
</evidence>
<dbReference type="GO" id="GO:0000139">
    <property type="term" value="C:Golgi membrane"/>
    <property type="evidence" value="ECO:0007669"/>
    <property type="project" value="UniProtKB-SubCell"/>
</dbReference>
<dbReference type="PANTHER" id="PTHR46378:SF1">
    <property type="entry name" value="STEROL REGULATORY ELEMENT-BINDING PROTEIN CLEAVAGE-ACTIVATING PROTEIN"/>
    <property type="match status" value="1"/>
</dbReference>
<keyword evidence="15" id="KW-0753">Steroid metabolism</keyword>
<dbReference type="InterPro" id="IPR000731">
    <property type="entry name" value="SSD"/>
</dbReference>
<sequence length="1138" mass="125427">MIWFLLYPFRGTTEPPILAPNHPIRKAFYRYGTAASRHWLASILFSVAIGVLLCYPAFFLYENPTTGFSKLPNHVWTSARAYEGAGDVRADVAIRQIWVHGSYMRALDRHVLQEALGIQEMLVADDVRKTSLKTVADGQNTPSVSWGFHSPLMFWNCSHEVISDDTDILRTINEHAHKRSYLNLTLRPTSVFAGKSFAKDKIVAADALVITLFDREGSEHIRQWTDRISSLAAKMETRWSLYPEDGMVAHSQLYEFQQKPLSYQDNIFLILVYVCMALYVAGSLGKLRAVKSRAGLIATGIIQIAVSILGSFSICGVLKIDLARIPDAAYPFVVLVMGLENMFRLINAVIVQPPQLTTTHRVANALGNVSHLSLATSGQMLIILWLLSNFAPGVAAFCIFAAIALIIDFLFHLTFFVAVLSVDVRRMELQDSLDRVDKHHPHQRSERKYWLQALLRGSLPFSSRIAGSVVSICFIFALNMHFYDYDSLRGSISQSLKSLFRKRSVQQTTSFAPPAINQARTPAAWLRIQDYRYAQEVLKLVKPQAHSIIARVYDPLLIVLEGSDRTGIPAHPNSFIMGFIQLLGKHLYPFIFVVVLTLAIVTLLMQYLLWNELSEEEPEGSDLTKQMTIMTLPKAHVMDIIGLEASPRGHIISVGLDRHLSLYTYDSHLHTFFPTIHDTSGLPTPLWPVVAVALDDDGMWAAVCTLSGRIALWNLPERKIYQCLELDLENQRPSVFTLTTVHPSDGEKLRLVVGVPDGTVTEFDVLQPRLVQSFHLHQCQSKCLTILRSKSILKIISLSKGGRVLIASNRFGEWITAPLDPRESSTQDNSKVRFVLALPTVSAIALVHLGSVDLVDMKTQRLVHTFSTPQIKPRSLSIMTSTCRDCRICGSAAVHSLALVYTRCDDSTCVMATHTLSDDHTALFCLRPQTDTSNFHCKTITHTTLTTHTIPSPGSWHATNSQSIIGIRPRRAHDRDPPCAPPSPSASTTSASPTTSPGISFLTRRGAAASSAPFPAMPSSSPSAYSATAGWEVYTLAATGDFHAQSLVPAPGTGATEDEDDAGAGLDVDEQLFVAHPGPMVRLGNGSVAVGFGNRVKVLTVGSERFDREAVEFGNGVGAGVVGGTGRRRRAASRRAAH</sequence>
<dbReference type="Proteomes" id="UP000799640">
    <property type="component" value="Unassembled WGS sequence"/>
</dbReference>
<keyword evidence="5" id="KW-0853">WD repeat</keyword>
<dbReference type="GO" id="GO:0032936">
    <property type="term" value="C:SREBP-SCAP complex"/>
    <property type="evidence" value="ECO:0007669"/>
    <property type="project" value="TreeGrafter"/>
</dbReference>
<evidence type="ECO:0000256" key="8">
    <source>
        <dbReference type="ARBA" id="ARBA00022824"/>
    </source>
</evidence>
<evidence type="ECO:0000256" key="13">
    <source>
        <dbReference type="ARBA" id="ARBA00023136"/>
    </source>
</evidence>
<dbReference type="PROSITE" id="PS50156">
    <property type="entry name" value="SSD"/>
    <property type="match status" value="1"/>
</dbReference>
<keyword evidence="9 17" id="KW-1133">Transmembrane helix</keyword>
<dbReference type="EMBL" id="ML996693">
    <property type="protein sequence ID" value="KAF2401355.1"/>
    <property type="molecule type" value="Genomic_DNA"/>
</dbReference>
<evidence type="ECO:0000256" key="6">
    <source>
        <dbReference type="ARBA" id="ARBA00022692"/>
    </source>
</evidence>
<proteinExistence type="inferred from homology"/>
<dbReference type="GO" id="GO:0008202">
    <property type="term" value="P:steroid metabolic process"/>
    <property type="evidence" value="ECO:0007669"/>
    <property type="project" value="UniProtKB-KW"/>
</dbReference>
<dbReference type="Gene3D" id="2.130.10.10">
    <property type="entry name" value="YVTN repeat-like/Quinoprotein amine dehydrogenase"/>
    <property type="match status" value="2"/>
</dbReference>
<evidence type="ECO:0000256" key="3">
    <source>
        <dbReference type="ARBA" id="ARBA00007410"/>
    </source>
</evidence>
<keyword evidence="20" id="KW-1185">Reference proteome</keyword>
<dbReference type="AlphaFoldDB" id="A0A6G1I048"/>
<evidence type="ECO:0000256" key="16">
    <source>
        <dbReference type="SAM" id="MobiDB-lite"/>
    </source>
</evidence>
<feature type="transmembrane region" description="Helical" evidence="17">
    <location>
        <begin position="296"/>
        <end position="318"/>
    </location>
</feature>
<evidence type="ECO:0000256" key="17">
    <source>
        <dbReference type="SAM" id="Phobius"/>
    </source>
</evidence>
<keyword evidence="12" id="KW-0446">Lipid-binding</keyword>
<evidence type="ECO:0000256" key="4">
    <source>
        <dbReference type="ARBA" id="ARBA00019541"/>
    </source>
</evidence>
<dbReference type="GO" id="GO:0045540">
    <property type="term" value="P:regulation of cholesterol biosynthetic process"/>
    <property type="evidence" value="ECO:0007669"/>
    <property type="project" value="TreeGrafter"/>
</dbReference>
<dbReference type="GO" id="GO:0005789">
    <property type="term" value="C:endoplasmic reticulum membrane"/>
    <property type="evidence" value="ECO:0007669"/>
    <property type="project" value="UniProtKB-SubCell"/>
</dbReference>
<protein>
    <recommendedName>
        <fullName evidence="4">Sterol regulatory element-binding protein cleavage-activating protein</fullName>
    </recommendedName>
</protein>
<evidence type="ECO:0000256" key="5">
    <source>
        <dbReference type="ARBA" id="ARBA00022574"/>
    </source>
</evidence>
<feature type="compositionally biased region" description="Low complexity" evidence="16">
    <location>
        <begin position="985"/>
        <end position="997"/>
    </location>
</feature>
<dbReference type="GO" id="GO:0032934">
    <property type="term" value="F:sterol binding"/>
    <property type="evidence" value="ECO:0007669"/>
    <property type="project" value="InterPro"/>
</dbReference>
<dbReference type="SUPFAM" id="SSF50978">
    <property type="entry name" value="WD40 repeat-like"/>
    <property type="match status" value="1"/>
</dbReference>
<dbReference type="InterPro" id="IPR053958">
    <property type="entry name" value="HMGCR/SNAP/NPC1-like_SSD"/>
</dbReference>
<keyword evidence="14" id="KW-0325">Glycoprotein</keyword>
<dbReference type="GO" id="GO:0032933">
    <property type="term" value="P:SREBP signaling pathway"/>
    <property type="evidence" value="ECO:0007669"/>
    <property type="project" value="InterPro"/>
</dbReference>
<name>A0A6G1I048_9PEZI</name>
<feature type="transmembrane region" description="Helical" evidence="17">
    <location>
        <begin position="465"/>
        <end position="483"/>
    </location>
</feature>
<evidence type="ECO:0000313" key="19">
    <source>
        <dbReference type="EMBL" id="KAF2401355.1"/>
    </source>
</evidence>
<evidence type="ECO:0000256" key="1">
    <source>
        <dbReference type="ARBA" id="ARBA00004477"/>
    </source>
</evidence>